<protein>
    <submittedName>
        <fullName evidence="5">HK97 family phage prohead protease</fullName>
    </submittedName>
</protein>
<reference evidence="5 6" key="1">
    <citation type="submission" date="2018-08" db="EMBL/GenBank/DDBJ databases">
        <title>Lysobacter weifangensis sp. nov., a new member of the family 'Xanthomonadaceae', isolated from soil in a farmland.</title>
        <authorList>
            <person name="Zhao H."/>
        </authorList>
    </citation>
    <scope>NUCLEOTIDE SEQUENCE [LARGE SCALE GENOMIC DNA]</scope>
    <source>
        <strain evidence="5 6">WF-2</strain>
    </source>
</reference>
<keyword evidence="2 5" id="KW-0645">Protease</keyword>
<proteinExistence type="predicted"/>
<name>A0A372DNM0_9GAMM</name>
<keyword evidence="6" id="KW-1185">Reference proteome</keyword>
<evidence type="ECO:0000256" key="2">
    <source>
        <dbReference type="ARBA" id="ARBA00022670"/>
    </source>
</evidence>
<keyword evidence="1" id="KW-1188">Viral release from host cell</keyword>
<gene>
    <name evidence="5" type="ORF">D0Y53_05085</name>
</gene>
<dbReference type="Proteomes" id="UP000262917">
    <property type="component" value="Unassembled WGS sequence"/>
</dbReference>
<dbReference type="RefSeq" id="WP_117202135.1">
    <property type="nucleotide sequence ID" value="NZ_JBHTBK010000009.1"/>
</dbReference>
<feature type="domain" description="Prohead serine protease" evidence="4">
    <location>
        <begin position="11"/>
        <end position="156"/>
    </location>
</feature>
<dbReference type="GO" id="GO:0006508">
    <property type="term" value="P:proteolysis"/>
    <property type="evidence" value="ECO:0007669"/>
    <property type="project" value="UniProtKB-KW"/>
</dbReference>
<dbReference type="InterPro" id="IPR054613">
    <property type="entry name" value="Peptidase_S78_dom"/>
</dbReference>
<evidence type="ECO:0000313" key="5">
    <source>
        <dbReference type="EMBL" id="RFP61109.1"/>
    </source>
</evidence>
<evidence type="ECO:0000256" key="3">
    <source>
        <dbReference type="ARBA" id="ARBA00022801"/>
    </source>
</evidence>
<dbReference type="OrthoDB" id="64791at2"/>
<keyword evidence="3" id="KW-0378">Hydrolase</keyword>
<organism evidence="5 6">
    <name type="scientific">Cognatiluteimonas weifangensis</name>
    <dbReference type="NCBI Taxonomy" id="2303539"/>
    <lineage>
        <taxon>Bacteria</taxon>
        <taxon>Pseudomonadati</taxon>
        <taxon>Pseudomonadota</taxon>
        <taxon>Gammaproteobacteria</taxon>
        <taxon>Lysobacterales</taxon>
        <taxon>Lysobacteraceae</taxon>
        <taxon>Cognatiluteimonas</taxon>
    </lineage>
</organism>
<dbReference type="NCBIfam" id="TIGR01543">
    <property type="entry name" value="proheadase_HK97"/>
    <property type="match status" value="1"/>
</dbReference>
<comment type="caution">
    <text evidence="5">The sequence shown here is derived from an EMBL/GenBank/DDBJ whole genome shotgun (WGS) entry which is preliminary data.</text>
</comment>
<dbReference type="Pfam" id="PF04586">
    <property type="entry name" value="Peptidase_S78"/>
    <property type="match status" value="1"/>
</dbReference>
<accession>A0A372DNM0</accession>
<dbReference type="InterPro" id="IPR006433">
    <property type="entry name" value="Prohead_protease"/>
</dbReference>
<dbReference type="AlphaFoldDB" id="A0A372DNM0"/>
<dbReference type="EMBL" id="QVPD01000004">
    <property type="protein sequence ID" value="RFP61109.1"/>
    <property type="molecule type" value="Genomic_DNA"/>
</dbReference>
<evidence type="ECO:0000313" key="6">
    <source>
        <dbReference type="Proteomes" id="UP000262917"/>
    </source>
</evidence>
<sequence length="172" mass="18613">MIEKRATAGVTAKGRTLSGYIAKYDNATQIGGFTEIIRRGAFAASLASGRDILALADHDTSRVLGRTRSGTLELREDAEGLAFTLQLPDTQAGRDLAALAERGDLGGCSFAFTVPKGGDAWNGNTRELRNVDLDEVSIVQSRPAYPDTEVHLRSLQPQSQVALLHKWLETCR</sequence>
<dbReference type="GO" id="GO:0008233">
    <property type="term" value="F:peptidase activity"/>
    <property type="evidence" value="ECO:0007669"/>
    <property type="project" value="UniProtKB-KW"/>
</dbReference>
<evidence type="ECO:0000259" key="4">
    <source>
        <dbReference type="Pfam" id="PF04586"/>
    </source>
</evidence>
<evidence type="ECO:0000256" key="1">
    <source>
        <dbReference type="ARBA" id="ARBA00022612"/>
    </source>
</evidence>